<evidence type="ECO:0000259" key="2">
    <source>
        <dbReference type="PROSITE" id="PS50853"/>
    </source>
</evidence>
<feature type="domain" description="Fibronectin type-III" evidence="2">
    <location>
        <begin position="444"/>
        <end position="528"/>
    </location>
</feature>
<reference evidence="3" key="2">
    <citation type="submission" date="2025-09" db="UniProtKB">
        <authorList>
            <consortium name="Ensembl"/>
        </authorList>
    </citation>
    <scope>IDENTIFICATION</scope>
</reference>
<feature type="chain" id="PRO_5034204856" evidence="1">
    <location>
        <begin position="21"/>
        <end position="891"/>
    </location>
</feature>
<name>A0A8B9NMK0_9AVES</name>
<dbReference type="SMART" id="SM00060">
    <property type="entry name" value="FN3"/>
    <property type="match status" value="9"/>
</dbReference>
<evidence type="ECO:0000313" key="3">
    <source>
        <dbReference type="Ensembl" id="ENSANIP00000026215.1"/>
    </source>
</evidence>
<dbReference type="InterPro" id="IPR013783">
    <property type="entry name" value="Ig-like_fold"/>
</dbReference>
<keyword evidence="1" id="KW-0732">Signal</keyword>
<feature type="signal peptide" evidence="1">
    <location>
        <begin position="1"/>
        <end position="20"/>
    </location>
</feature>
<feature type="domain" description="Fibronectin type-III" evidence="2">
    <location>
        <begin position="271"/>
        <end position="357"/>
    </location>
</feature>
<organism evidence="3 4">
    <name type="scientific">Accipiter nisus</name>
    <name type="common">Eurasian sparrowhawk</name>
    <dbReference type="NCBI Taxonomy" id="211598"/>
    <lineage>
        <taxon>Eukaryota</taxon>
        <taxon>Metazoa</taxon>
        <taxon>Chordata</taxon>
        <taxon>Craniata</taxon>
        <taxon>Vertebrata</taxon>
        <taxon>Euteleostomi</taxon>
        <taxon>Archelosauria</taxon>
        <taxon>Archosauria</taxon>
        <taxon>Dinosauria</taxon>
        <taxon>Saurischia</taxon>
        <taxon>Theropoda</taxon>
        <taxon>Coelurosauria</taxon>
        <taxon>Aves</taxon>
        <taxon>Neognathae</taxon>
        <taxon>Neoaves</taxon>
        <taxon>Telluraves</taxon>
        <taxon>Accipitrimorphae</taxon>
        <taxon>Accipitriformes</taxon>
        <taxon>Accipitridae</taxon>
        <taxon>Accipitrinae</taxon>
        <taxon>Accipiter</taxon>
    </lineage>
</organism>
<dbReference type="SUPFAM" id="SSF49265">
    <property type="entry name" value="Fibronectin type III"/>
    <property type="match status" value="5"/>
</dbReference>
<protein>
    <submittedName>
        <fullName evidence="3">Fibronectin type III domain containing 7</fullName>
    </submittedName>
</protein>
<proteinExistence type="predicted"/>
<sequence length="891" mass="95315">MLCRTHFTMVLVTAWQAVLQQGGGPNLMQPPLVPGSKPTVTALLQNIPDHSRDQPQLIPMRRLEQSSDKMRSAKSKSLIFIGLLFNCLEMIFSANTGFSMSVYNVTSQSIYLRWPKFSGASSYRVTATAVNTVGHSLLACFSDVTLKGTLTSLIPNTIYAIQAEAIDKNGIILAETQIMQSTAPDIPVIDKAYSKLSNSITVEWRAVPGATSYLLTAQDGDSFIETVVTNSPGTLTGLKPATLYRVTIRSINSGGKSQPSPFRKAKTVLAAPILSVSSPSCDSIAVSWKAVYMAAGFSVSLMRSDGLGRMLKENTTNTSLIFTNLDPGTLYTIKAYAWNVNGIPGDDFTYNQRTSPNAPADVQVAFNSGTLRAIVSWMPTEGALTYSVTASSGLLKLKCNTSSASCMVPSLQCSSEYYVSVTAYNDAGSSNPTDAVSLKTIPCAPVNISIEEDEPGHLLVSWSSVNFGHYYVVFVKSDDGLEVHCNTSHTQCHFQSDCGFTYFISVFAYNKAGQSPLGDVLNYSTAPCCPSDFRAVLVASDTVEVTWAPVRGAEMYETRALGGNGVVRCNDTATACTLSALPCNTRYSIAVYSFSEARGSNTSCASKYVATAPCSPEIKSISKEALSVISVHWQSNNEEATYIVTARGEAGLWHCTSSGNSCTLIHLPCGSAFSVSAIARSPAGQSLPSYSVPLETAPCCPNDLILTQVTQSVTNISWSVGMGAQTYVTTLESPKGQAKCHTLQNYCLLGCITCGTSYTVSLKAISETGLTSSCTYQGYSSSACCPSGVKLYRLGNNGIRVYWRASDETINYNTDLHGSKGNFTCTPSSGLSHCDITEIPCGDVYTVVVSPVTDKGPNLTFCPKKIYSVTCSGSSVGMVIYRGKSNAEQRI</sequence>
<dbReference type="Pfam" id="PF00041">
    <property type="entry name" value="fn3"/>
    <property type="match status" value="2"/>
</dbReference>
<evidence type="ECO:0000256" key="1">
    <source>
        <dbReference type="SAM" id="SignalP"/>
    </source>
</evidence>
<dbReference type="Proteomes" id="UP000694541">
    <property type="component" value="Unplaced"/>
</dbReference>
<feature type="domain" description="Fibronectin type-III" evidence="2">
    <location>
        <begin position="612"/>
        <end position="699"/>
    </location>
</feature>
<dbReference type="CDD" id="cd00063">
    <property type="entry name" value="FN3"/>
    <property type="match status" value="4"/>
</dbReference>
<dbReference type="InterPro" id="IPR003961">
    <property type="entry name" value="FN3_dom"/>
</dbReference>
<dbReference type="Ensembl" id="ENSANIT00000027080.1">
    <property type="protein sequence ID" value="ENSANIP00000026215.1"/>
    <property type="gene ID" value="ENSANIG00000017601.1"/>
</dbReference>
<dbReference type="InterPro" id="IPR036116">
    <property type="entry name" value="FN3_sf"/>
</dbReference>
<dbReference type="PANTHER" id="PTHR47135:SF1">
    <property type="entry name" value="FIBRONECTIN TYPE III DOMAIN-CONTAINING PROTEIN 7"/>
    <property type="match status" value="1"/>
</dbReference>
<dbReference type="Gene3D" id="2.60.40.10">
    <property type="entry name" value="Immunoglobulins"/>
    <property type="match status" value="6"/>
</dbReference>
<reference evidence="3" key="1">
    <citation type="submission" date="2025-08" db="UniProtKB">
        <authorList>
            <consortium name="Ensembl"/>
        </authorList>
    </citation>
    <scope>IDENTIFICATION</scope>
</reference>
<dbReference type="PANTHER" id="PTHR47135">
    <property type="entry name" value="FIBRONECTIN TYPE III DOMAIN-CONTAINING PROTEIN 7"/>
    <property type="match status" value="1"/>
</dbReference>
<feature type="domain" description="Fibronectin type-III" evidence="2">
    <location>
        <begin position="358"/>
        <end position="443"/>
    </location>
</feature>
<feature type="domain" description="Fibronectin type-III" evidence="2">
    <location>
        <begin position="183"/>
        <end position="270"/>
    </location>
</feature>
<keyword evidence="4" id="KW-1185">Reference proteome</keyword>
<evidence type="ECO:0000313" key="4">
    <source>
        <dbReference type="Proteomes" id="UP000694541"/>
    </source>
</evidence>
<dbReference type="PROSITE" id="PS50853">
    <property type="entry name" value="FN3"/>
    <property type="match status" value="5"/>
</dbReference>
<accession>A0A8B9NMK0</accession>
<dbReference type="AlphaFoldDB" id="A0A8B9NMK0"/>